<dbReference type="PANTHER" id="PTHR43725">
    <property type="entry name" value="UDP-GLUCOSE 4-EPIMERASE"/>
    <property type="match status" value="1"/>
</dbReference>
<dbReference type="GO" id="GO:0003978">
    <property type="term" value="F:UDP-glucose 4-epimerase activity"/>
    <property type="evidence" value="ECO:0007669"/>
    <property type="project" value="UniProtKB-UniRule"/>
</dbReference>
<feature type="domain" description="NAD-dependent epimerase/dehydratase" evidence="11">
    <location>
        <begin position="5"/>
        <end position="253"/>
    </location>
</feature>
<evidence type="ECO:0000256" key="8">
    <source>
        <dbReference type="ARBA" id="ARBA00023235"/>
    </source>
</evidence>
<sequence>MAKSILVAGGAGYIGSHVCKALASGGYNPVVLDNFSTGYREFVQWGNLVEGSVDDRDIVAATLKKYDICAVIDLSGSIEVSESITDPLKYYENNFARKIPFLKILKDHGIKAFVFSSTAAAYGEPDSVPIQETQKTQPKNPYGWSKLFFEQMLKDFHAAGGPAWAALRYFNACGASPDKEIGEAHDPETHLIPIACMASLGSGKPLKVFGTDYPTPDGTAIRDYVHVMDLAEAHVLAVNKLLEKPEPFVCNLGNGKGISIRDIIASFERLGFKLPYELHSRREGDPARLIADNSRAKEILGWTPQYSDIDTIILSAYNWHKMRHNQQ</sequence>
<gene>
    <name evidence="12" type="primary">galE</name>
    <name evidence="12" type="ORF">DI586_05560</name>
</gene>
<keyword evidence="7 10" id="KW-0520">NAD</keyword>
<dbReference type="Gene3D" id="3.90.25.10">
    <property type="entry name" value="UDP-galactose 4-epimerase, domain 1"/>
    <property type="match status" value="1"/>
</dbReference>
<keyword evidence="8 10" id="KW-0413">Isomerase</keyword>
<evidence type="ECO:0000256" key="7">
    <source>
        <dbReference type="ARBA" id="ARBA00023027"/>
    </source>
</evidence>
<comment type="caution">
    <text evidence="12">The sequence shown here is derived from an EMBL/GenBank/DDBJ whole genome shotgun (WGS) entry which is preliminary data.</text>
</comment>
<dbReference type="EMBL" id="QFOT01000047">
    <property type="protein sequence ID" value="PZP55871.1"/>
    <property type="molecule type" value="Genomic_DNA"/>
</dbReference>
<dbReference type="InterPro" id="IPR005886">
    <property type="entry name" value="UDP_G4E"/>
</dbReference>
<comment type="catalytic activity">
    <reaction evidence="1 10">
        <text>UDP-alpha-D-glucose = UDP-alpha-D-galactose</text>
        <dbReference type="Rhea" id="RHEA:22168"/>
        <dbReference type="ChEBI" id="CHEBI:58885"/>
        <dbReference type="ChEBI" id="CHEBI:66914"/>
        <dbReference type="EC" id="5.1.3.2"/>
    </reaction>
</comment>
<dbReference type="AlphaFoldDB" id="A0A2W5FIZ7"/>
<evidence type="ECO:0000256" key="1">
    <source>
        <dbReference type="ARBA" id="ARBA00000083"/>
    </source>
</evidence>
<comment type="similarity">
    <text evidence="4 10">Belongs to the NAD(P)-dependent epimerase/dehydratase family.</text>
</comment>
<organism evidence="12 13">
    <name type="scientific">Micavibrio aeruginosavorus</name>
    <dbReference type="NCBI Taxonomy" id="349221"/>
    <lineage>
        <taxon>Bacteria</taxon>
        <taxon>Pseudomonadati</taxon>
        <taxon>Bdellovibrionota</taxon>
        <taxon>Bdellovibrionia</taxon>
        <taxon>Bdellovibrionales</taxon>
        <taxon>Pseudobdellovibrionaceae</taxon>
        <taxon>Micavibrio</taxon>
    </lineage>
</organism>
<evidence type="ECO:0000256" key="6">
    <source>
        <dbReference type="ARBA" id="ARBA00018569"/>
    </source>
</evidence>
<dbReference type="UniPathway" id="UPA00214"/>
<name>A0A2W5FIZ7_9BACT</name>
<protein>
    <recommendedName>
        <fullName evidence="6 10">UDP-glucose 4-epimerase</fullName>
        <ecNumber evidence="5 10">5.1.3.2</ecNumber>
    </recommendedName>
</protein>
<evidence type="ECO:0000256" key="2">
    <source>
        <dbReference type="ARBA" id="ARBA00001911"/>
    </source>
</evidence>
<evidence type="ECO:0000256" key="9">
    <source>
        <dbReference type="ARBA" id="ARBA00023277"/>
    </source>
</evidence>
<dbReference type="NCBIfam" id="TIGR01179">
    <property type="entry name" value="galE"/>
    <property type="match status" value="1"/>
</dbReference>
<comment type="cofactor">
    <cofactor evidence="2 10">
        <name>NAD(+)</name>
        <dbReference type="ChEBI" id="CHEBI:57540"/>
    </cofactor>
</comment>
<dbReference type="InterPro" id="IPR001509">
    <property type="entry name" value="Epimerase_deHydtase"/>
</dbReference>
<keyword evidence="9 10" id="KW-0119">Carbohydrate metabolism</keyword>
<dbReference type="Pfam" id="PF01370">
    <property type="entry name" value="Epimerase"/>
    <property type="match status" value="1"/>
</dbReference>
<comment type="pathway">
    <text evidence="3 10">Carbohydrate metabolism; galactose metabolism.</text>
</comment>
<evidence type="ECO:0000313" key="12">
    <source>
        <dbReference type="EMBL" id="PZP55871.1"/>
    </source>
</evidence>
<dbReference type="Gene3D" id="3.40.50.720">
    <property type="entry name" value="NAD(P)-binding Rossmann-like Domain"/>
    <property type="match status" value="1"/>
</dbReference>
<evidence type="ECO:0000259" key="11">
    <source>
        <dbReference type="Pfam" id="PF01370"/>
    </source>
</evidence>
<evidence type="ECO:0000313" key="13">
    <source>
        <dbReference type="Proteomes" id="UP000249739"/>
    </source>
</evidence>
<evidence type="ECO:0000256" key="10">
    <source>
        <dbReference type="RuleBase" id="RU366046"/>
    </source>
</evidence>
<dbReference type="GO" id="GO:0033499">
    <property type="term" value="P:galactose catabolic process via UDP-galactose, Leloir pathway"/>
    <property type="evidence" value="ECO:0007669"/>
    <property type="project" value="TreeGrafter"/>
</dbReference>
<dbReference type="SUPFAM" id="SSF51735">
    <property type="entry name" value="NAD(P)-binding Rossmann-fold domains"/>
    <property type="match status" value="1"/>
</dbReference>
<evidence type="ECO:0000256" key="3">
    <source>
        <dbReference type="ARBA" id="ARBA00004947"/>
    </source>
</evidence>
<evidence type="ECO:0000256" key="5">
    <source>
        <dbReference type="ARBA" id="ARBA00013189"/>
    </source>
</evidence>
<dbReference type="PANTHER" id="PTHR43725:SF53">
    <property type="entry name" value="UDP-ARABINOSE 4-EPIMERASE 1"/>
    <property type="match status" value="1"/>
</dbReference>
<proteinExistence type="inferred from homology"/>
<comment type="subunit">
    <text evidence="10">Homodimer.</text>
</comment>
<dbReference type="Proteomes" id="UP000249739">
    <property type="component" value="Unassembled WGS sequence"/>
</dbReference>
<dbReference type="EC" id="5.1.3.2" evidence="5 10"/>
<reference evidence="12 13" key="1">
    <citation type="submission" date="2017-08" db="EMBL/GenBank/DDBJ databases">
        <title>Infants hospitalized years apart are colonized by the same room-sourced microbial strains.</title>
        <authorList>
            <person name="Brooks B."/>
            <person name="Olm M.R."/>
            <person name="Firek B.A."/>
            <person name="Baker R."/>
            <person name="Thomas B.C."/>
            <person name="Morowitz M.J."/>
            <person name="Banfield J.F."/>
        </authorList>
    </citation>
    <scope>NUCLEOTIDE SEQUENCE [LARGE SCALE GENOMIC DNA]</scope>
    <source>
        <strain evidence="12">S2_006_000_R2_64</strain>
    </source>
</reference>
<dbReference type="InterPro" id="IPR036291">
    <property type="entry name" value="NAD(P)-bd_dom_sf"/>
</dbReference>
<accession>A0A2W5FIZ7</accession>
<evidence type="ECO:0000256" key="4">
    <source>
        <dbReference type="ARBA" id="ARBA00007637"/>
    </source>
</evidence>
<dbReference type="CDD" id="cd05247">
    <property type="entry name" value="UDP_G4E_1_SDR_e"/>
    <property type="match status" value="1"/>
</dbReference>